<dbReference type="InterPro" id="IPR013083">
    <property type="entry name" value="Znf_RING/FYVE/PHD"/>
</dbReference>
<dbReference type="Proteomes" id="UP000682733">
    <property type="component" value="Unassembled WGS sequence"/>
</dbReference>
<dbReference type="Gene3D" id="2.30.130.40">
    <property type="entry name" value="LON domain-like"/>
    <property type="match status" value="1"/>
</dbReference>
<sequence>MFVRQPSELFKIYHPRTNRRRSKRKTLRSNKQQTKIKTSGKECFIRNFLQRIKDLERPITLAYNENQLEDICQQIVLQMQPFIRQYQILPSSDTELCIFLCGICQYLLYEPITLYCGHTYCERCIKNESDNTVRGCQRCSPDIIGQIQSPIQLGKKASYSKNILLNEIFEKSTSSQIHRRCMTLYYRGLQEYDIHNNNIAVQYFNSALDICENNHLILNSRSQVYLALNRFDESLLDAENVIKLKPNWPNGYWRKSEVLFEMKRYTSALLSSLLALTFEPDDVIGKQIMARHLYAVLHESPSEDINVSALSSELPLFERQLVHQQQPKHLQLKQESFVKIDETRCVYSSMFWFPVTTPCGHVFCRECLIRSVDNTMAKCPMCKKSLIDFFPMLIQSHVNKTEIIDRMIKTYFPDDFIERREQHQKGSSSLINVTDNNLTTISDVPIFVCVLALPNCICPLHIFEPRYRLMMRRCVETESRSFGMCKYDEVTETFADYGTLLYIRGIMYTEDGRSIVDTIGQRRFRVLSREMKDGYNTAHIKLVRDNFIEEHEYNDLVQLNTATYDKVRHWYDNLDEYRKSLLYYQLQEYPVCDNFTIESVDGPRWHWIMLSIVPIEPLLQYIALASESLRIRLQMLNDAVTFSQQQH</sequence>
<dbReference type="SMART" id="SM00464">
    <property type="entry name" value="LON"/>
    <property type="match status" value="1"/>
</dbReference>
<dbReference type="PROSITE" id="PS00518">
    <property type="entry name" value="ZF_RING_1"/>
    <property type="match status" value="2"/>
</dbReference>
<gene>
    <name evidence="8" type="ORF">GPM918_LOCUS3770</name>
    <name evidence="7" type="ORF">OVA965_LOCUS2131</name>
    <name evidence="10" type="ORF">SRO942_LOCUS3770</name>
    <name evidence="9" type="ORF">TMI583_LOCUS2131</name>
</gene>
<dbReference type="SUPFAM" id="SSF57850">
    <property type="entry name" value="RING/U-box"/>
    <property type="match status" value="2"/>
</dbReference>
<dbReference type="OrthoDB" id="264917at2759"/>
<evidence type="ECO:0000256" key="4">
    <source>
        <dbReference type="PROSITE-ProRule" id="PRU00175"/>
    </source>
</evidence>
<dbReference type="Pfam" id="PF13445">
    <property type="entry name" value="zf-RING_UBOX"/>
    <property type="match status" value="1"/>
</dbReference>
<dbReference type="EMBL" id="CAJNOK010000439">
    <property type="protein sequence ID" value="CAF0753175.1"/>
    <property type="molecule type" value="Genomic_DNA"/>
</dbReference>
<organism evidence="8 11">
    <name type="scientific">Didymodactylos carnosus</name>
    <dbReference type="NCBI Taxonomy" id="1234261"/>
    <lineage>
        <taxon>Eukaryota</taxon>
        <taxon>Metazoa</taxon>
        <taxon>Spiralia</taxon>
        <taxon>Gnathifera</taxon>
        <taxon>Rotifera</taxon>
        <taxon>Eurotatoria</taxon>
        <taxon>Bdelloidea</taxon>
        <taxon>Philodinida</taxon>
        <taxon>Philodinidae</taxon>
        <taxon>Didymodactylos</taxon>
    </lineage>
</organism>
<dbReference type="EMBL" id="CAJNOQ010000479">
    <property type="protein sequence ID" value="CAF0805873.1"/>
    <property type="molecule type" value="Genomic_DNA"/>
</dbReference>
<feature type="domain" description="RING-type" evidence="5">
    <location>
        <begin position="101"/>
        <end position="140"/>
    </location>
</feature>
<dbReference type="PROSITE" id="PS50089">
    <property type="entry name" value="ZF_RING_2"/>
    <property type="match status" value="2"/>
</dbReference>
<dbReference type="InterPro" id="IPR001841">
    <property type="entry name" value="Znf_RING"/>
</dbReference>
<evidence type="ECO:0000313" key="8">
    <source>
        <dbReference type="EMBL" id="CAF0805873.1"/>
    </source>
</evidence>
<dbReference type="Gene3D" id="3.30.40.10">
    <property type="entry name" value="Zinc/RING finger domain, C3HC4 (zinc finger)"/>
    <property type="match status" value="2"/>
</dbReference>
<dbReference type="EMBL" id="CAJOBA010000439">
    <property type="protein sequence ID" value="CAF3532070.1"/>
    <property type="molecule type" value="Genomic_DNA"/>
</dbReference>
<dbReference type="Proteomes" id="UP000677228">
    <property type="component" value="Unassembled WGS sequence"/>
</dbReference>
<dbReference type="SMART" id="SM00028">
    <property type="entry name" value="TPR"/>
    <property type="match status" value="3"/>
</dbReference>
<evidence type="ECO:0000256" key="2">
    <source>
        <dbReference type="ARBA" id="ARBA00022771"/>
    </source>
</evidence>
<dbReference type="GO" id="GO:0008270">
    <property type="term" value="F:zinc ion binding"/>
    <property type="evidence" value="ECO:0007669"/>
    <property type="project" value="UniProtKB-KW"/>
</dbReference>
<dbReference type="PANTHER" id="PTHR23327">
    <property type="entry name" value="RING FINGER PROTEIN 127"/>
    <property type="match status" value="1"/>
</dbReference>
<dbReference type="GO" id="GO:0005737">
    <property type="term" value="C:cytoplasm"/>
    <property type="evidence" value="ECO:0007669"/>
    <property type="project" value="UniProtKB-ARBA"/>
</dbReference>
<dbReference type="InterPro" id="IPR017907">
    <property type="entry name" value="Znf_RING_CS"/>
</dbReference>
<evidence type="ECO:0000256" key="1">
    <source>
        <dbReference type="ARBA" id="ARBA00022723"/>
    </source>
</evidence>
<evidence type="ECO:0000259" key="5">
    <source>
        <dbReference type="PROSITE" id="PS50089"/>
    </source>
</evidence>
<keyword evidence="2 4" id="KW-0863">Zinc-finger</keyword>
<feature type="domain" description="RING-type" evidence="5">
    <location>
        <begin position="345"/>
        <end position="383"/>
    </location>
</feature>
<evidence type="ECO:0000313" key="11">
    <source>
        <dbReference type="Proteomes" id="UP000663829"/>
    </source>
</evidence>
<dbReference type="AlphaFoldDB" id="A0A813TB46"/>
<accession>A0A813TB46</accession>
<dbReference type="Pfam" id="PF02190">
    <property type="entry name" value="LON_substr_bdg"/>
    <property type="match status" value="1"/>
</dbReference>
<reference evidence="8" key="1">
    <citation type="submission" date="2021-02" db="EMBL/GenBank/DDBJ databases">
        <authorList>
            <person name="Nowell W R."/>
        </authorList>
    </citation>
    <scope>NUCLEOTIDE SEQUENCE</scope>
</reference>
<protein>
    <recommendedName>
        <fullName evidence="12">LON peptidase N-terminal domain and RING finger protein 3</fullName>
    </recommendedName>
</protein>
<evidence type="ECO:0000256" key="3">
    <source>
        <dbReference type="ARBA" id="ARBA00022833"/>
    </source>
</evidence>
<evidence type="ECO:0000313" key="10">
    <source>
        <dbReference type="EMBL" id="CAF3591283.1"/>
    </source>
</evidence>
<dbReference type="Proteomes" id="UP000663829">
    <property type="component" value="Unassembled WGS sequence"/>
</dbReference>
<keyword evidence="3" id="KW-0862">Zinc</keyword>
<keyword evidence="11" id="KW-1185">Reference proteome</keyword>
<feature type="domain" description="Lon N-terminal" evidence="6">
    <location>
        <begin position="436"/>
        <end position="644"/>
    </location>
</feature>
<evidence type="ECO:0000313" key="7">
    <source>
        <dbReference type="EMBL" id="CAF0753175.1"/>
    </source>
</evidence>
<dbReference type="SUPFAM" id="SSF88697">
    <property type="entry name" value="PUA domain-like"/>
    <property type="match status" value="1"/>
</dbReference>
<dbReference type="InterPro" id="IPR015947">
    <property type="entry name" value="PUA-like_sf"/>
</dbReference>
<dbReference type="PROSITE" id="PS51787">
    <property type="entry name" value="LON_N"/>
    <property type="match status" value="1"/>
</dbReference>
<dbReference type="InterPro" id="IPR027370">
    <property type="entry name" value="Znf-RING_euk"/>
</dbReference>
<dbReference type="EMBL" id="CAJOBC010000479">
    <property type="protein sequence ID" value="CAF3591283.1"/>
    <property type="molecule type" value="Genomic_DNA"/>
</dbReference>
<dbReference type="InterPro" id="IPR003111">
    <property type="entry name" value="Lon_prtase_N"/>
</dbReference>
<comment type="caution">
    <text evidence="8">The sequence shown here is derived from an EMBL/GenBank/DDBJ whole genome shotgun (WGS) entry which is preliminary data.</text>
</comment>
<dbReference type="SMART" id="SM00184">
    <property type="entry name" value="RING"/>
    <property type="match status" value="2"/>
</dbReference>
<keyword evidence="1" id="KW-0479">Metal-binding</keyword>
<evidence type="ECO:0008006" key="12">
    <source>
        <dbReference type="Google" id="ProtNLM"/>
    </source>
</evidence>
<name>A0A813TB46_9BILA</name>
<evidence type="ECO:0000313" key="9">
    <source>
        <dbReference type="EMBL" id="CAF3532070.1"/>
    </source>
</evidence>
<dbReference type="PANTHER" id="PTHR23327:SF42">
    <property type="entry name" value="LON PEPTIDASE N-TERMINAL DOMAIN AND RING FINGER PROTEIN C14F5.10C"/>
    <property type="match status" value="1"/>
</dbReference>
<dbReference type="Proteomes" id="UP000681722">
    <property type="component" value="Unassembled WGS sequence"/>
</dbReference>
<dbReference type="InterPro" id="IPR046336">
    <property type="entry name" value="Lon_prtase_N_sf"/>
</dbReference>
<proteinExistence type="predicted"/>
<dbReference type="InterPro" id="IPR011990">
    <property type="entry name" value="TPR-like_helical_dom_sf"/>
</dbReference>
<dbReference type="Pfam" id="PF13923">
    <property type="entry name" value="zf-C3HC4_2"/>
    <property type="match status" value="1"/>
</dbReference>
<dbReference type="SUPFAM" id="SSF48452">
    <property type="entry name" value="TPR-like"/>
    <property type="match status" value="1"/>
</dbReference>
<evidence type="ECO:0000259" key="6">
    <source>
        <dbReference type="PROSITE" id="PS51787"/>
    </source>
</evidence>
<dbReference type="InterPro" id="IPR019734">
    <property type="entry name" value="TPR_rpt"/>
</dbReference>
<dbReference type="Gene3D" id="1.25.40.10">
    <property type="entry name" value="Tetratricopeptide repeat domain"/>
    <property type="match status" value="1"/>
</dbReference>